<evidence type="ECO:0000313" key="3">
    <source>
        <dbReference type="Proteomes" id="UP000828390"/>
    </source>
</evidence>
<accession>A0A9D4QJF4</accession>
<dbReference type="EMBL" id="JAIWYP010000004">
    <property type="protein sequence ID" value="KAH3832742.1"/>
    <property type="molecule type" value="Genomic_DNA"/>
</dbReference>
<feature type="compositionally biased region" description="Basic and acidic residues" evidence="1">
    <location>
        <begin position="28"/>
        <end position="84"/>
    </location>
</feature>
<organism evidence="2 3">
    <name type="scientific">Dreissena polymorpha</name>
    <name type="common">Zebra mussel</name>
    <name type="synonym">Mytilus polymorpha</name>
    <dbReference type="NCBI Taxonomy" id="45954"/>
    <lineage>
        <taxon>Eukaryota</taxon>
        <taxon>Metazoa</taxon>
        <taxon>Spiralia</taxon>
        <taxon>Lophotrochozoa</taxon>
        <taxon>Mollusca</taxon>
        <taxon>Bivalvia</taxon>
        <taxon>Autobranchia</taxon>
        <taxon>Heteroconchia</taxon>
        <taxon>Euheterodonta</taxon>
        <taxon>Imparidentia</taxon>
        <taxon>Neoheterodontei</taxon>
        <taxon>Myida</taxon>
        <taxon>Dreissenoidea</taxon>
        <taxon>Dreissenidae</taxon>
        <taxon>Dreissena</taxon>
    </lineage>
</organism>
<keyword evidence="3" id="KW-1185">Reference proteome</keyword>
<reference evidence="2" key="1">
    <citation type="journal article" date="2019" name="bioRxiv">
        <title>The Genome of the Zebra Mussel, Dreissena polymorpha: A Resource for Invasive Species Research.</title>
        <authorList>
            <person name="McCartney M.A."/>
            <person name="Auch B."/>
            <person name="Kono T."/>
            <person name="Mallez S."/>
            <person name="Zhang Y."/>
            <person name="Obille A."/>
            <person name="Becker A."/>
            <person name="Abrahante J.E."/>
            <person name="Garbe J."/>
            <person name="Badalamenti J.P."/>
            <person name="Herman A."/>
            <person name="Mangelson H."/>
            <person name="Liachko I."/>
            <person name="Sullivan S."/>
            <person name="Sone E.D."/>
            <person name="Koren S."/>
            <person name="Silverstein K.A.T."/>
            <person name="Beckman K.B."/>
            <person name="Gohl D.M."/>
        </authorList>
    </citation>
    <scope>NUCLEOTIDE SEQUENCE</scope>
    <source>
        <strain evidence="2">Duluth1</strain>
        <tissue evidence="2">Whole animal</tissue>
    </source>
</reference>
<proteinExistence type="predicted"/>
<evidence type="ECO:0000256" key="1">
    <source>
        <dbReference type="SAM" id="MobiDB-lite"/>
    </source>
</evidence>
<gene>
    <name evidence="2" type="ORF">DPMN_106036</name>
</gene>
<name>A0A9D4QJF4_DREPO</name>
<feature type="region of interest" description="Disordered" evidence="1">
    <location>
        <begin position="1"/>
        <end position="84"/>
    </location>
</feature>
<evidence type="ECO:0000313" key="2">
    <source>
        <dbReference type="EMBL" id="KAH3832742.1"/>
    </source>
</evidence>
<sequence length="103" mass="12530">MQRVKQERQNRGSRTEKVEQRQLGFHSCRTEKNRDSGFHSRIEKVEQRKKNRESRTETVGRTEKVEQRKKNRESRREKGREVERLKKLKANESEVRLEKDLPI</sequence>
<dbReference type="Proteomes" id="UP000828390">
    <property type="component" value="Unassembled WGS sequence"/>
</dbReference>
<comment type="caution">
    <text evidence="2">The sequence shown here is derived from an EMBL/GenBank/DDBJ whole genome shotgun (WGS) entry which is preliminary data.</text>
</comment>
<dbReference type="AlphaFoldDB" id="A0A9D4QJF4"/>
<feature type="compositionally biased region" description="Basic and acidic residues" evidence="1">
    <location>
        <begin position="1"/>
        <end position="20"/>
    </location>
</feature>
<reference evidence="2" key="2">
    <citation type="submission" date="2020-11" db="EMBL/GenBank/DDBJ databases">
        <authorList>
            <person name="McCartney M.A."/>
            <person name="Auch B."/>
            <person name="Kono T."/>
            <person name="Mallez S."/>
            <person name="Becker A."/>
            <person name="Gohl D.M."/>
            <person name="Silverstein K.A.T."/>
            <person name="Koren S."/>
            <person name="Bechman K.B."/>
            <person name="Herman A."/>
            <person name="Abrahante J.E."/>
            <person name="Garbe J."/>
        </authorList>
    </citation>
    <scope>NUCLEOTIDE SEQUENCE</scope>
    <source>
        <strain evidence="2">Duluth1</strain>
        <tissue evidence="2">Whole animal</tissue>
    </source>
</reference>
<protein>
    <submittedName>
        <fullName evidence="2">Uncharacterized protein</fullName>
    </submittedName>
</protein>